<dbReference type="Proteomes" id="UP001233172">
    <property type="component" value="Unassembled WGS sequence"/>
</dbReference>
<dbReference type="AlphaFoldDB" id="A0AAD8BC60"/>
<protein>
    <submittedName>
        <fullName evidence="3">Collagen alpha-1(I) chain</fullName>
    </submittedName>
</protein>
<keyword evidence="2" id="KW-1133">Transmembrane helix</keyword>
<keyword evidence="2" id="KW-0472">Membrane</keyword>
<reference evidence="3" key="1">
    <citation type="journal article" date="2023" name="PLoS Negl. Trop. Dis.">
        <title>A genome sequence for Biomphalaria pfeifferi, the major vector snail for the human-infecting parasite Schistosoma mansoni.</title>
        <authorList>
            <person name="Bu L."/>
            <person name="Lu L."/>
            <person name="Laidemitt M.R."/>
            <person name="Zhang S.M."/>
            <person name="Mutuku M."/>
            <person name="Mkoji G."/>
            <person name="Steinauer M."/>
            <person name="Loker E.S."/>
        </authorList>
    </citation>
    <scope>NUCLEOTIDE SEQUENCE</scope>
    <source>
        <strain evidence="3">KasaAsao</strain>
    </source>
</reference>
<name>A0AAD8BC60_BIOPF</name>
<evidence type="ECO:0000313" key="3">
    <source>
        <dbReference type="EMBL" id="KAK0051970.1"/>
    </source>
</evidence>
<sequence>MFDAPKPYKDEIKTNSDDTSIRGLYILFACLTLTFTLSFSVCYLEMTHLRTTVGKLQALKNTHAIDRNQMSTSKSGSRCEESNSEGENVLTQTKRWSIQDTEYCRKQDVCIRGPKGDRRYPGAKDHTVKIMRKQKNVLSTS</sequence>
<gene>
    <name evidence="3" type="ORF">Bpfe_018517</name>
</gene>
<reference evidence="3" key="2">
    <citation type="submission" date="2023-04" db="EMBL/GenBank/DDBJ databases">
        <authorList>
            <person name="Bu L."/>
            <person name="Lu L."/>
            <person name="Laidemitt M.R."/>
            <person name="Zhang S.M."/>
            <person name="Mutuku M."/>
            <person name="Mkoji G."/>
            <person name="Steinauer M."/>
            <person name="Loker E.S."/>
        </authorList>
    </citation>
    <scope>NUCLEOTIDE SEQUENCE</scope>
    <source>
        <strain evidence="3">KasaAsao</strain>
        <tissue evidence="3">Whole Snail</tissue>
    </source>
</reference>
<keyword evidence="4" id="KW-1185">Reference proteome</keyword>
<feature type="region of interest" description="Disordered" evidence="1">
    <location>
        <begin position="65"/>
        <end position="91"/>
    </location>
</feature>
<evidence type="ECO:0000256" key="2">
    <source>
        <dbReference type="SAM" id="Phobius"/>
    </source>
</evidence>
<feature type="transmembrane region" description="Helical" evidence="2">
    <location>
        <begin position="24"/>
        <end position="44"/>
    </location>
</feature>
<keyword evidence="3" id="KW-0176">Collagen</keyword>
<dbReference type="EMBL" id="JASAOG010000098">
    <property type="protein sequence ID" value="KAK0051970.1"/>
    <property type="molecule type" value="Genomic_DNA"/>
</dbReference>
<accession>A0AAD8BC60</accession>
<organism evidence="3 4">
    <name type="scientific">Biomphalaria pfeifferi</name>
    <name type="common">Bloodfluke planorb</name>
    <name type="synonym">Freshwater snail</name>
    <dbReference type="NCBI Taxonomy" id="112525"/>
    <lineage>
        <taxon>Eukaryota</taxon>
        <taxon>Metazoa</taxon>
        <taxon>Spiralia</taxon>
        <taxon>Lophotrochozoa</taxon>
        <taxon>Mollusca</taxon>
        <taxon>Gastropoda</taxon>
        <taxon>Heterobranchia</taxon>
        <taxon>Euthyneura</taxon>
        <taxon>Panpulmonata</taxon>
        <taxon>Hygrophila</taxon>
        <taxon>Lymnaeoidea</taxon>
        <taxon>Planorbidae</taxon>
        <taxon>Biomphalaria</taxon>
    </lineage>
</organism>
<dbReference type="GO" id="GO:0005581">
    <property type="term" value="C:collagen trimer"/>
    <property type="evidence" value="ECO:0007669"/>
    <property type="project" value="UniProtKB-KW"/>
</dbReference>
<comment type="caution">
    <text evidence="3">The sequence shown here is derived from an EMBL/GenBank/DDBJ whole genome shotgun (WGS) entry which is preliminary data.</text>
</comment>
<keyword evidence="2" id="KW-0812">Transmembrane</keyword>
<evidence type="ECO:0000256" key="1">
    <source>
        <dbReference type="SAM" id="MobiDB-lite"/>
    </source>
</evidence>
<proteinExistence type="predicted"/>
<evidence type="ECO:0000313" key="4">
    <source>
        <dbReference type="Proteomes" id="UP001233172"/>
    </source>
</evidence>